<dbReference type="GO" id="GO:0004559">
    <property type="term" value="F:alpha-mannosidase activity"/>
    <property type="evidence" value="ECO:0007669"/>
    <property type="project" value="TreeGrafter"/>
</dbReference>
<evidence type="ECO:0000313" key="10">
    <source>
        <dbReference type="EMBL" id="SFI82755.1"/>
    </source>
</evidence>
<name>A0A1I3LED7_9SPIR</name>
<sequence length="612" mass="68277">MKKTSKILSALTAGCLGFCVFISGCTTTISSGNKNSTTADNTSAVESAEKNLRIPTPTNRTEKDPQVLVHYMPWFQAPPVSEGYGFHWHQGGAKFDPYQVLPNGQLNIASHYYPLTGPYDTRDKNILEYQAALMKVAGIDGVIFDWYGIENALDYKEIQESTLEVIKVLKKAGLKYAICYEDQSIGKMIEAGNFVKEQALDYGKKVFAYMESNWFHDDAYLKYEGRPVVYTFGPQYYFYREQWDSLFAQCSARPYFITLEGHSEGFADGSYNWFNMNGRKTLPQVVSQLNNFYQQQNDKPFLTATIYSGFHDIYAEAGQKSYGYLDRYEGGTFNLTLKAALMAYPDVIQVATWNDYGEGTVIEPTVQGGYNELEVLQKLQKKYDGSFPYSELDLRAPLALYKLITAGQNDASAAKKAAARKALDAILAGDVDLYRSIISQEKISVDYAVRAVLSEATADAADTTSLYDAAGRKNLALGSPIVANNKIYDFVGSKAADGDISTYWEGAANKYPNTLQVDLVNSQKLDIAVLKLNPQKIWGKRVQTFTVETSDNGTDFTTLIPESNYEFNPLTNKNTVVIKLDTKARYLRFVFTKNTGANAGQLAELEVYPANK</sequence>
<evidence type="ECO:0000256" key="7">
    <source>
        <dbReference type="ARBA" id="ARBA00023136"/>
    </source>
</evidence>
<evidence type="ECO:0000256" key="4">
    <source>
        <dbReference type="ARBA" id="ARBA00022968"/>
    </source>
</evidence>
<reference evidence="11" key="1">
    <citation type="submission" date="2016-10" db="EMBL/GenBank/DDBJ databases">
        <authorList>
            <person name="Varghese N."/>
            <person name="Submissions S."/>
        </authorList>
    </citation>
    <scope>NUCLEOTIDE SEQUENCE [LARGE SCALE GENOMIC DNA]</scope>
    <source>
        <strain evidence="11">XBD1002</strain>
    </source>
</reference>
<keyword evidence="8" id="KW-0732">Signal</keyword>
<keyword evidence="5" id="KW-1133">Transmembrane helix</keyword>
<accession>A0A1I3LED7</accession>
<dbReference type="Pfam" id="PF16317">
    <property type="entry name" value="Glyco_hydro_99"/>
    <property type="match status" value="1"/>
</dbReference>
<keyword evidence="3 10" id="KW-0378">Hydrolase</keyword>
<feature type="domain" description="F5/8 type C" evidence="9">
    <location>
        <begin position="458"/>
        <end position="610"/>
    </location>
</feature>
<dbReference type="EMBL" id="FORI01000006">
    <property type="protein sequence ID" value="SFI82755.1"/>
    <property type="molecule type" value="Genomic_DNA"/>
</dbReference>
<evidence type="ECO:0000256" key="8">
    <source>
        <dbReference type="SAM" id="SignalP"/>
    </source>
</evidence>
<dbReference type="InterPro" id="IPR000421">
    <property type="entry name" value="FA58C"/>
</dbReference>
<dbReference type="Gene3D" id="2.60.120.260">
    <property type="entry name" value="Galactose-binding domain-like"/>
    <property type="match status" value="1"/>
</dbReference>
<comment type="subcellular location">
    <subcellularLocation>
        <location evidence="1">Golgi apparatus membrane</location>
        <topology evidence="1">Single-pass type II membrane protein</topology>
    </subcellularLocation>
</comment>
<feature type="chain" id="PRO_5010162372" evidence="8">
    <location>
        <begin position="23"/>
        <end position="612"/>
    </location>
</feature>
<proteinExistence type="predicted"/>
<keyword evidence="4" id="KW-0735">Signal-anchor</keyword>
<dbReference type="PROSITE" id="PS51257">
    <property type="entry name" value="PROKAR_LIPOPROTEIN"/>
    <property type="match status" value="1"/>
</dbReference>
<dbReference type="AlphaFoldDB" id="A0A1I3LED7"/>
<dbReference type="InterPro" id="IPR008979">
    <property type="entry name" value="Galactose-bd-like_sf"/>
</dbReference>
<keyword evidence="6" id="KW-0333">Golgi apparatus</keyword>
<protein>
    <submittedName>
        <fullName evidence="10">Glycosyl hydrolase family 71</fullName>
    </submittedName>
</protein>
<evidence type="ECO:0000259" key="9">
    <source>
        <dbReference type="PROSITE" id="PS50022"/>
    </source>
</evidence>
<organism evidence="10 11">
    <name type="scientific">Treponema bryantii</name>
    <dbReference type="NCBI Taxonomy" id="163"/>
    <lineage>
        <taxon>Bacteria</taxon>
        <taxon>Pseudomonadati</taxon>
        <taxon>Spirochaetota</taxon>
        <taxon>Spirochaetia</taxon>
        <taxon>Spirochaetales</taxon>
        <taxon>Treponemataceae</taxon>
        <taxon>Treponema</taxon>
    </lineage>
</organism>
<evidence type="ECO:0000256" key="2">
    <source>
        <dbReference type="ARBA" id="ARBA00022692"/>
    </source>
</evidence>
<dbReference type="RefSeq" id="WP_074932091.1">
    <property type="nucleotide sequence ID" value="NZ_FORI01000006.1"/>
</dbReference>
<dbReference type="Gene3D" id="3.20.20.80">
    <property type="entry name" value="Glycosidases"/>
    <property type="match status" value="1"/>
</dbReference>
<evidence type="ECO:0000256" key="1">
    <source>
        <dbReference type="ARBA" id="ARBA00004323"/>
    </source>
</evidence>
<dbReference type="Proteomes" id="UP000182737">
    <property type="component" value="Unassembled WGS sequence"/>
</dbReference>
<keyword evidence="2" id="KW-0812">Transmembrane</keyword>
<dbReference type="Pfam" id="PF00754">
    <property type="entry name" value="F5_F8_type_C"/>
    <property type="match status" value="1"/>
</dbReference>
<dbReference type="CDD" id="cd11575">
    <property type="entry name" value="GH99_GH71_like_3"/>
    <property type="match status" value="1"/>
</dbReference>
<evidence type="ECO:0000256" key="3">
    <source>
        <dbReference type="ARBA" id="ARBA00022801"/>
    </source>
</evidence>
<feature type="signal peptide" evidence="8">
    <location>
        <begin position="1"/>
        <end position="22"/>
    </location>
</feature>
<dbReference type="PROSITE" id="PS50022">
    <property type="entry name" value="FA58C_3"/>
    <property type="match status" value="1"/>
</dbReference>
<dbReference type="InterPro" id="IPR026071">
    <property type="entry name" value="Glyco_Hydrolase_99"/>
</dbReference>
<keyword evidence="11" id="KW-1185">Reference proteome</keyword>
<gene>
    <name evidence="10" type="ORF">SAMN04487775_106216</name>
</gene>
<dbReference type="SUPFAM" id="SSF49785">
    <property type="entry name" value="Galactose-binding domain-like"/>
    <property type="match status" value="1"/>
</dbReference>
<keyword evidence="7" id="KW-0472">Membrane</keyword>
<dbReference type="PANTHER" id="PTHR13572:SF4">
    <property type="entry name" value="RE57134P"/>
    <property type="match status" value="1"/>
</dbReference>
<evidence type="ECO:0000256" key="5">
    <source>
        <dbReference type="ARBA" id="ARBA00022989"/>
    </source>
</evidence>
<evidence type="ECO:0000256" key="6">
    <source>
        <dbReference type="ARBA" id="ARBA00023034"/>
    </source>
</evidence>
<evidence type="ECO:0000313" key="11">
    <source>
        <dbReference type="Proteomes" id="UP000182737"/>
    </source>
</evidence>
<dbReference type="PANTHER" id="PTHR13572">
    <property type="entry name" value="ENDO-ALPHA-1,2-MANNOSIDASE"/>
    <property type="match status" value="1"/>
</dbReference>